<dbReference type="HOGENOM" id="CLU_036519_2_0_1"/>
<keyword evidence="2" id="KW-1133">Transmembrane helix</keyword>
<evidence type="ECO:0000256" key="2">
    <source>
        <dbReference type="SAM" id="Phobius"/>
    </source>
</evidence>
<keyword evidence="2" id="KW-0472">Membrane</keyword>
<dbReference type="InterPro" id="IPR002213">
    <property type="entry name" value="UDP_glucos_trans"/>
</dbReference>
<dbReference type="Pfam" id="PF00201">
    <property type="entry name" value="UDPGT"/>
    <property type="match status" value="1"/>
</dbReference>
<dbReference type="Gene3D" id="3.40.50.2000">
    <property type="entry name" value="Glycogen Phosphorylase B"/>
    <property type="match status" value="2"/>
</dbReference>
<accession>F0XUJ1</accession>
<keyword evidence="4" id="KW-1185">Reference proteome</keyword>
<dbReference type="STRING" id="655863.F0XUJ1"/>
<evidence type="ECO:0000256" key="1">
    <source>
        <dbReference type="ARBA" id="ARBA00022679"/>
    </source>
</evidence>
<feature type="transmembrane region" description="Helical" evidence="2">
    <location>
        <begin position="530"/>
        <end position="550"/>
    </location>
</feature>
<name>F0XUJ1_GROCL</name>
<dbReference type="GO" id="GO:0035251">
    <property type="term" value="F:UDP-glucosyltransferase activity"/>
    <property type="evidence" value="ECO:0007669"/>
    <property type="project" value="InterPro"/>
</dbReference>
<dbReference type="CDD" id="cd03784">
    <property type="entry name" value="GT1_Gtf-like"/>
    <property type="match status" value="1"/>
</dbReference>
<protein>
    <submittedName>
        <fullName evidence="3">Udp-glucosyl transferase family protein</fullName>
    </submittedName>
</protein>
<keyword evidence="2" id="KW-0812">Transmembrane</keyword>
<dbReference type="OrthoDB" id="5835829at2759"/>
<dbReference type="SUPFAM" id="SSF53756">
    <property type="entry name" value="UDP-Glycosyltransferase/glycogen phosphorylase"/>
    <property type="match status" value="1"/>
</dbReference>
<dbReference type="GeneID" id="25977593"/>
<dbReference type="EMBL" id="GL630006">
    <property type="protein sequence ID" value="EFW98536.1"/>
    <property type="molecule type" value="Genomic_DNA"/>
</dbReference>
<organism evidence="4">
    <name type="scientific">Grosmannia clavigera (strain kw1407 / UAMH 11150)</name>
    <name type="common">Blue stain fungus</name>
    <name type="synonym">Graphiocladiella clavigera</name>
    <dbReference type="NCBI Taxonomy" id="655863"/>
    <lineage>
        <taxon>Eukaryota</taxon>
        <taxon>Fungi</taxon>
        <taxon>Dikarya</taxon>
        <taxon>Ascomycota</taxon>
        <taxon>Pezizomycotina</taxon>
        <taxon>Sordariomycetes</taxon>
        <taxon>Sordariomycetidae</taxon>
        <taxon>Ophiostomatales</taxon>
        <taxon>Ophiostomataceae</taxon>
        <taxon>Leptographium</taxon>
    </lineage>
</organism>
<evidence type="ECO:0000313" key="3">
    <source>
        <dbReference type="EMBL" id="EFW98536.1"/>
    </source>
</evidence>
<proteinExistence type="predicted"/>
<sequence length="578" mass="63793">MTQPDSIRRELMEAGPGGLPARRILAVVTTGGFTHAGRCSLTPILEVCRLLAARGHTVEFATLGGQESWASGCPFLSAVHVFDGRCPTDEQTEAHYRRMLDWDPSQGLGPIMQSKYLWDSFWTAEYAGLKQLVNQSTRPPNLILADFFAEAAAKDMMVQFGIPVAVMWPQMPFLMAPVPYIPGQPGFQVDMTLTSEHASVWSRLRNELVVLKALPAILAWMEWTKRMRRAAGVTWRSPAGPKPGYLILVNSFFGLEVPKDLPPLIAPVGPILDDDYPPLSPPFADFLRTHNRTLYVALGTHILLPTSSLHTILYGLILALDAGYINGVIWSIGQKLRDAFNRSALLARSGQYSSKTLCVGDFLDGKHADEFLFPLFAPQRAVLDHPHCRLYLTHGGGSSANEALFHGTPVLTLGFFFDQLCNSARLAAAGVGLQLDKANFSSKEICDKVGRILDDVVDSRSNGPITRNVERMRRIARVASRRKYLAVDLIEEVLYDAELRFDADGHELRPTHLQTADARMSVWRAKNWDLWALGLGCTVVLPLGLVFAIGSVRAKKGDVRSIFTTVLNTARALLKGSH</sequence>
<gene>
    <name evidence="3" type="ORF">CMQ_4388</name>
</gene>
<dbReference type="AlphaFoldDB" id="F0XUJ1"/>
<keyword evidence="1 3" id="KW-0808">Transferase</keyword>
<dbReference type="InterPro" id="IPR050481">
    <property type="entry name" value="UDP-glycosyltransf_plant"/>
</dbReference>
<dbReference type="RefSeq" id="XP_014168019.1">
    <property type="nucleotide sequence ID" value="XM_014312544.1"/>
</dbReference>
<dbReference type="Proteomes" id="UP000007796">
    <property type="component" value="Unassembled WGS sequence"/>
</dbReference>
<dbReference type="InParanoid" id="F0XUJ1"/>
<feature type="transmembrane region" description="Helical" evidence="2">
    <location>
        <begin position="312"/>
        <end position="333"/>
    </location>
</feature>
<reference evidence="3 4" key="1">
    <citation type="journal article" date="2011" name="Proc. Natl. Acad. Sci. U.S.A.">
        <title>Genome and transcriptome analyses of the mountain pine beetle-fungal symbiont Grosmannia clavigera, a lodgepole pine pathogen.</title>
        <authorList>
            <person name="DiGuistini S."/>
            <person name="Wang Y."/>
            <person name="Liao N.Y."/>
            <person name="Taylor G."/>
            <person name="Tanguay P."/>
            <person name="Feau N."/>
            <person name="Henrissat B."/>
            <person name="Chan S.K."/>
            <person name="Hesse-Orce U."/>
            <person name="Alamouti S.M."/>
            <person name="Tsui C.K.M."/>
            <person name="Docking R.T."/>
            <person name="Levasseur A."/>
            <person name="Haridas S."/>
            <person name="Robertson G."/>
            <person name="Birol I."/>
            <person name="Holt R.A."/>
            <person name="Marra M.A."/>
            <person name="Hamelin R.C."/>
            <person name="Hirst M."/>
            <person name="Jones S.J.M."/>
            <person name="Bohlmann J."/>
            <person name="Breuil C."/>
        </authorList>
    </citation>
    <scope>NUCLEOTIDE SEQUENCE [LARGE SCALE GENOMIC DNA]</scope>
    <source>
        <strain evidence="4">kw1407 / UAMH 11150</strain>
    </source>
</reference>
<evidence type="ECO:0000313" key="4">
    <source>
        <dbReference type="Proteomes" id="UP000007796"/>
    </source>
</evidence>
<dbReference type="eggNOG" id="KOG1192">
    <property type="taxonomic scope" value="Eukaryota"/>
</dbReference>
<dbReference type="PANTHER" id="PTHR48049:SF132">
    <property type="entry name" value="GLYCOSYLTRANSFERASE"/>
    <property type="match status" value="1"/>
</dbReference>
<dbReference type="PANTHER" id="PTHR48049">
    <property type="entry name" value="GLYCOSYLTRANSFERASE"/>
    <property type="match status" value="1"/>
</dbReference>